<keyword evidence="1" id="KW-1133">Transmembrane helix</keyword>
<feature type="transmembrane region" description="Helical" evidence="1">
    <location>
        <begin position="12"/>
        <end position="34"/>
    </location>
</feature>
<proteinExistence type="predicted"/>
<dbReference type="InterPro" id="IPR006492">
    <property type="entry name" value="PYST_D"/>
</dbReference>
<keyword evidence="1" id="KW-0472">Membrane</keyword>
<evidence type="ECO:0000313" key="2">
    <source>
        <dbReference type="EMBL" id="ETB63235.1"/>
    </source>
</evidence>
<dbReference type="NCBIfam" id="TIGR01605">
    <property type="entry name" value="PYST-D"/>
    <property type="match status" value="1"/>
</dbReference>
<dbReference type="Proteomes" id="UP000018538">
    <property type="component" value="Unassembled WGS sequence"/>
</dbReference>
<organism evidence="2 3">
    <name type="scientific">Plasmodium yoelii 17X</name>
    <dbReference type="NCBI Taxonomy" id="1323249"/>
    <lineage>
        <taxon>Eukaryota</taxon>
        <taxon>Sar</taxon>
        <taxon>Alveolata</taxon>
        <taxon>Apicomplexa</taxon>
        <taxon>Aconoidasida</taxon>
        <taxon>Haemosporida</taxon>
        <taxon>Plasmodiidae</taxon>
        <taxon>Plasmodium</taxon>
        <taxon>Plasmodium (Vinckeia)</taxon>
    </lineage>
</organism>
<keyword evidence="1" id="KW-0812">Transmembrane</keyword>
<keyword evidence="3" id="KW-1185">Reference proteome</keyword>
<accession>V7PVS4</accession>
<gene>
    <name evidence="2" type="ORF">YYC_00074</name>
</gene>
<dbReference type="EMBL" id="KI635723">
    <property type="protein sequence ID" value="ETB63235.1"/>
    <property type="molecule type" value="Genomic_DNA"/>
</dbReference>
<evidence type="ECO:0000313" key="3">
    <source>
        <dbReference type="Proteomes" id="UP000018538"/>
    </source>
</evidence>
<dbReference type="AlphaFoldDB" id="V7PVS4"/>
<name>V7PVS4_PLAYE</name>
<evidence type="ECO:0000256" key="1">
    <source>
        <dbReference type="SAM" id="Phobius"/>
    </source>
</evidence>
<protein>
    <submittedName>
        <fullName evidence="2">Uncharacterized protein</fullName>
    </submittedName>
</protein>
<sequence>MAVEVMFVEPTFGLGLCITLHLIFYNFNTNLIYVSSRIFNQKMKLKNTNIRGSILNSLLNYLNFYNKIIMDVTNNHKLYYTSDQNVLNISNLRQLSSYQKKE</sequence>
<reference evidence="2 3" key="1">
    <citation type="submission" date="2013-11" db="EMBL/GenBank/DDBJ databases">
        <title>The Genome Sequence of Plasmodium yoelii 17X.</title>
        <authorList>
            <consortium name="The Broad Institute Genomics Platform"/>
            <consortium name="The Broad Institute Genome Sequencing Center for Infectious Disease"/>
            <person name="Neafsey D."/>
            <person name="Adams J."/>
            <person name="Walker B."/>
            <person name="Young S.K."/>
            <person name="Zeng Q."/>
            <person name="Gargeya S."/>
            <person name="Fitzgerald M."/>
            <person name="Haas B."/>
            <person name="Abouelleil A."/>
            <person name="Alvarado L."/>
            <person name="Chapman S.B."/>
            <person name="Gainer-Dewar J."/>
            <person name="Goldberg J."/>
            <person name="Griggs A."/>
            <person name="Gujja S."/>
            <person name="Hansen M."/>
            <person name="Howarth C."/>
            <person name="Imamovic A."/>
            <person name="Ireland A."/>
            <person name="Larimer J."/>
            <person name="McCowan C."/>
            <person name="Murphy C."/>
            <person name="Pearson M."/>
            <person name="Poon T.W."/>
            <person name="Priest M."/>
            <person name="Roberts A."/>
            <person name="Saif S."/>
            <person name="Shea T."/>
            <person name="Sykes S."/>
            <person name="Wortman J."/>
            <person name="Nusbaum C."/>
            <person name="Birren B."/>
        </authorList>
    </citation>
    <scope>NUCLEOTIDE SEQUENCE [LARGE SCALE GENOMIC DNA]</scope>
    <source>
        <strain evidence="2 3">17X</strain>
    </source>
</reference>